<gene>
    <name evidence="5" type="ORF">AMSG_01219</name>
</gene>
<dbReference type="SUPFAM" id="SSF51905">
    <property type="entry name" value="FAD/NAD(P)-binding domain"/>
    <property type="match status" value="1"/>
</dbReference>
<dbReference type="Gene3D" id="3.50.50.60">
    <property type="entry name" value="FAD/NAD(P)-binding domain"/>
    <property type="match status" value="1"/>
</dbReference>
<dbReference type="InterPro" id="IPR002938">
    <property type="entry name" value="FAD-bd"/>
</dbReference>
<sequence length="420" mass="44183">MVGVAGGGVAGLATALALAARGGEAMVLDAAPHSSYGSEYAGVGTVLSHGAVAQLEALGVPDVDKQGVALDRMVVYRKGSVLAELDYHAAAVRLGLPAGAPVLGVSSRVLHEVMWNAAVARKIPIVHEATFGAIDPISESEALLARIDRGKGAAAQTSQAILQAVVGADGVGSKTRELAFADKEASGEKILYGGWGYWHTIVDVPEAAGIDMSALSHVIDNGRAVRIVPVSPTKAYVMFTFAAKSPKPPPLSHEVRRKQLLAAYEDFEAPQVRAVLDELDASKSEFIQMRYPPHVALETYTSPTRAPVALVGSAAHAMLPVFGLGTSLAIDDGVSIGAALCDSDSATAALRTWSQQRHDYIRELQALALNVSSQIHSTADKGWLQTKMMSFVLQRSLSGSVLTDAYDRFHRFGAAVVGER</sequence>
<evidence type="ECO:0000313" key="6">
    <source>
        <dbReference type="Proteomes" id="UP000054408"/>
    </source>
</evidence>
<organism evidence="5 6">
    <name type="scientific">Thecamonas trahens ATCC 50062</name>
    <dbReference type="NCBI Taxonomy" id="461836"/>
    <lineage>
        <taxon>Eukaryota</taxon>
        <taxon>Apusozoa</taxon>
        <taxon>Apusomonadida</taxon>
        <taxon>Apusomonadidae</taxon>
        <taxon>Thecamonas</taxon>
    </lineage>
</organism>
<feature type="domain" description="FAD-binding" evidence="4">
    <location>
        <begin position="2"/>
        <end position="363"/>
    </location>
</feature>
<keyword evidence="1" id="KW-0560">Oxidoreductase</keyword>
<accession>A0A0L0DNA9</accession>
<keyword evidence="6" id="KW-1185">Reference proteome</keyword>
<dbReference type="PANTHER" id="PTHR13789">
    <property type="entry name" value="MONOOXYGENASE"/>
    <property type="match status" value="1"/>
</dbReference>
<dbReference type="GO" id="GO:0004497">
    <property type="term" value="F:monooxygenase activity"/>
    <property type="evidence" value="ECO:0007669"/>
    <property type="project" value="UniProtKB-KW"/>
</dbReference>
<dbReference type="Proteomes" id="UP000054408">
    <property type="component" value="Unassembled WGS sequence"/>
</dbReference>
<dbReference type="InterPro" id="IPR050493">
    <property type="entry name" value="FAD-dep_Monooxygenase_BioMet"/>
</dbReference>
<dbReference type="InterPro" id="IPR036188">
    <property type="entry name" value="FAD/NAD-bd_sf"/>
</dbReference>
<dbReference type="GeneID" id="25560977"/>
<proteinExistence type="predicted"/>
<evidence type="ECO:0000256" key="2">
    <source>
        <dbReference type="ARBA" id="ARBA00023033"/>
    </source>
</evidence>
<evidence type="ECO:0000313" key="5">
    <source>
        <dbReference type="EMBL" id="KNC53506.1"/>
    </source>
</evidence>
<feature type="chain" id="PRO_5005537703" description="FAD-binding domain-containing protein" evidence="3">
    <location>
        <begin position="26"/>
        <end position="420"/>
    </location>
</feature>
<protein>
    <recommendedName>
        <fullName evidence="4">FAD-binding domain-containing protein</fullName>
    </recommendedName>
</protein>
<evidence type="ECO:0000259" key="4">
    <source>
        <dbReference type="Pfam" id="PF01494"/>
    </source>
</evidence>
<dbReference type="OrthoDB" id="655030at2759"/>
<dbReference type="RefSeq" id="XP_013761827.1">
    <property type="nucleotide sequence ID" value="XM_013906373.1"/>
</dbReference>
<evidence type="ECO:0000256" key="1">
    <source>
        <dbReference type="ARBA" id="ARBA00023002"/>
    </source>
</evidence>
<dbReference type="PANTHER" id="PTHR13789:SF309">
    <property type="entry name" value="PUTATIVE (AFU_ORTHOLOGUE AFUA_6G14510)-RELATED"/>
    <property type="match status" value="1"/>
</dbReference>
<dbReference type="PRINTS" id="PR00420">
    <property type="entry name" value="RNGMNOXGNASE"/>
</dbReference>
<dbReference type="Pfam" id="PF01494">
    <property type="entry name" value="FAD_binding_3"/>
    <property type="match status" value="1"/>
</dbReference>
<evidence type="ECO:0000256" key="3">
    <source>
        <dbReference type="SAM" id="SignalP"/>
    </source>
</evidence>
<name>A0A0L0DNA9_THETB</name>
<keyword evidence="2" id="KW-0503">Monooxygenase</keyword>
<reference evidence="5 6" key="1">
    <citation type="submission" date="2010-05" db="EMBL/GenBank/DDBJ databases">
        <title>The Genome Sequence of Thecamonas trahens ATCC 50062.</title>
        <authorList>
            <consortium name="The Broad Institute Genome Sequencing Platform"/>
            <person name="Russ C."/>
            <person name="Cuomo C."/>
            <person name="Shea T."/>
            <person name="Young S.K."/>
            <person name="Zeng Q."/>
            <person name="Koehrsen M."/>
            <person name="Haas B."/>
            <person name="Borodovsky M."/>
            <person name="Guigo R."/>
            <person name="Alvarado L."/>
            <person name="Berlin A."/>
            <person name="Bochicchio J."/>
            <person name="Borenstein D."/>
            <person name="Chapman S."/>
            <person name="Chen Z."/>
            <person name="Freedman E."/>
            <person name="Gellesch M."/>
            <person name="Goldberg J."/>
            <person name="Griggs A."/>
            <person name="Gujja S."/>
            <person name="Heilman E."/>
            <person name="Heiman D."/>
            <person name="Hepburn T."/>
            <person name="Howarth C."/>
            <person name="Jen D."/>
            <person name="Larson L."/>
            <person name="Mehta T."/>
            <person name="Park D."/>
            <person name="Pearson M."/>
            <person name="Roberts A."/>
            <person name="Saif S."/>
            <person name="Shenoy N."/>
            <person name="Sisk P."/>
            <person name="Stolte C."/>
            <person name="Sykes S."/>
            <person name="Thomson T."/>
            <person name="Walk T."/>
            <person name="White J."/>
            <person name="Yandava C."/>
            <person name="Burger G."/>
            <person name="Gray M.W."/>
            <person name="Holland P.W.H."/>
            <person name="King N."/>
            <person name="Lang F.B.F."/>
            <person name="Roger A.J."/>
            <person name="Ruiz-Trillo I."/>
            <person name="Lander E."/>
            <person name="Nusbaum C."/>
        </authorList>
    </citation>
    <scope>NUCLEOTIDE SEQUENCE [LARGE SCALE GENOMIC DNA]</scope>
    <source>
        <strain evidence="5 6">ATCC 50062</strain>
    </source>
</reference>
<dbReference type="GO" id="GO:0071949">
    <property type="term" value="F:FAD binding"/>
    <property type="evidence" value="ECO:0007669"/>
    <property type="project" value="InterPro"/>
</dbReference>
<dbReference type="EMBL" id="GL349437">
    <property type="protein sequence ID" value="KNC53506.1"/>
    <property type="molecule type" value="Genomic_DNA"/>
</dbReference>
<dbReference type="AlphaFoldDB" id="A0A0L0DNA9"/>
<feature type="signal peptide" evidence="3">
    <location>
        <begin position="1"/>
        <end position="25"/>
    </location>
</feature>
<keyword evidence="3" id="KW-0732">Signal</keyword>